<accession>A0A284R5U5</accession>
<feature type="compositionally biased region" description="Polar residues" evidence="1">
    <location>
        <begin position="46"/>
        <end position="59"/>
    </location>
</feature>
<evidence type="ECO:0000313" key="2">
    <source>
        <dbReference type="EMBL" id="SJL04097.1"/>
    </source>
</evidence>
<name>A0A284R5U5_ARMOS</name>
<gene>
    <name evidence="2" type="ORF">ARMOST_07456</name>
</gene>
<proteinExistence type="predicted"/>
<protein>
    <submittedName>
        <fullName evidence="2">Uncharacterized protein</fullName>
    </submittedName>
</protein>
<feature type="region of interest" description="Disordered" evidence="1">
    <location>
        <begin position="42"/>
        <end position="84"/>
    </location>
</feature>
<evidence type="ECO:0000256" key="1">
    <source>
        <dbReference type="SAM" id="MobiDB-lite"/>
    </source>
</evidence>
<dbReference type="Proteomes" id="UP000219338">
    <property type="component" value="Unassembled WGS sequence"/>
</dbReference>
<dbReference type="AlphaFoldDB" id="A0A284R5U5"/>
<organism evidence="2 3">
    <name type="scientific">Armillaria ostoyae</name>
    <name type="common">Armillaria root rot fungus</name>
    <dbReference type="NCBI Taxonomy" id="47428"/>
    <lineage>
        <taxon>Eukaryota</taxon>
        <taxon>Fungi</taxon>
        <taxon>Dikarya</taxon>
        <taxon>Basidiomycota</taxon>
        <taxon>Agaricomycotina</taxon>
        <taxon>Agaricomycetes</taxon>
        <taxon>Agaricomycetidae</taxon>
        <taxon>Agaricales</taxon>
        <taxon>Marasmiineae</taxon>
        <taxon>Physalacriaceae</taxon>
        <taxon>Armillaria</taxon>
    </lineage>
</organism>
<evidence type="ECO:0000313" key="3">
    <source>
        <dbReference type="Proteomes" id="UP000219338"/>
    </source>
</evidence>
<reference evidence="3" key="1">
    <citation type="journal article" date="2017" name="Nat. Ecol. Evol.">
        <title>Genome expansion and lineage-specific genetic innovations in the forest pathogenic fungi Armillaria.</title>
        <authorList>
            <person name="Sipos G."/>
            <person name="Prasanna A.N."/>
            <person name="Walter M.C."/>
            <person name="O'Connor E."/>
            <person name="Balint B."/>
            <person name="Krizsan K."/>
            <person name="Kiss B."/>
            <person name="Hess J."/>
            <person name="Varga T."/>
            <person name="Slot J."/>
            <person name="Riley R."/>
            <person name="Boka B."/>
            <person name="Rigling D."/>
            <person name="Barry K."/>
            <person name="Lee J."/>
            <person name="Mihaltcheva S."/>
            <person name="LaButti K."/>
            <person name="Lipzen A."/>
            <person name="Waldron R."/>
            <person name="Moloney N.M."/>
            <person name="Sperisen C."/>
            <person name="Kredics L."/>
            <person name="Vagvoelgyi C."/>
            <person name="Patrignani A."/>
            <person name="Fitzpatrick D."/>
            <person name="Nagy I."/>
            <person name="Doyle S."/>
            <person name="Anderson J.B."/>
            <person name="Grigoriev I.V."/>
            <person name="Gueldener U."/>
            <person name="Muensterkoetter M."/>
            <person name="Nagy L.G."/>
        </authorList>
    </citation>
    <scope>NUCLEOTIDE SEQUENCE [LARGE SCALE GENOMIC DNA]</scope>
    <source>
        <strain evidence="3">C18/9</strain>
    </source>
</reference>
<sequence>MPASGLDSCAHLHPFPGEKSPTTLLCFRVSGFTHIEILSNSDRESYTASDSSQDTNTPIPSERPSHPSADEQQEPSDTFNNGCPPSYLTAMKAVSLPCFHSHTVQRKNAWTPLRDDHRCMLDHNKYDAEYLVKNG</sequence>
<keyword evidence="3" id="KW-1185">Reference proteome</keyword>
<dbReference type="EMBL" id="FUEG01000004">
    <property type="protein sequence ID" value="SJL04097.1"/>
    <property type="molecule type" value="Genomic_DNA"/>
</dbReference>